<dbReference type="GO" id="GO:0007340">
    <property type="term" value="P:acrosome reaction"/>
    <property type="evidence" value="ECO:0007669"/>
    <property type="project" value="TreeGrafter"/>
</dbReference>
<dbReference type="AlphaFoldDB" id="A0A4W4GQC2"/>
<dbReference type="GO" id="GO:0005829">
    <property type="term" value="C:cytosol"/>
    <property type="evidence" value="ECO:0007669"/>
    <property type="project" value="TreeGrafter"/>
</dbReference>
<keyword evidence="2" id="KW-1185">Reference proteome</keyword>
<reference evidence="1" key="5">
    <citation type="submission" date="2025-09" db="UniProtKB">
        <authorList>
            <consortium name="Ensembl"/>
        </authorList>
    </citation>
    <scope>IDENTIFICATION</scope>
</reference>
<dbReference type="OMA" id="INNCILD"/>
<reference evidence="1" key="3">
    <citation type="submission" date="2020-05" db="EMBL/GenBank/DDBJ databases">
        <title>Electrophorus electricus (electric eel) genome, fEleEle1, primary haplotype.</title>
        <authorList>
            <person name="Myers G."/>
            <person name="Meyer A."/>
            <person name="Fedrigo O."/>
            <person name="Formenti G."/>
            <person name="Rhie A."/>
            <person name="Tracey A."/>
            <person name="Sims Y."/>
            <person name="Jarvis E.D."/>
        </authorList>
    </citation>
    <scope>NUCLEOTIDE SEQUENCE [LARGE SCALE GENOMIC DNA]</scope>
</reference>
<reference evidence="1" key="4">
    <citation type="submission" date="2025-08" db="UniProtKB">
        <authorList>
            <consortium name="Ensembl"/>
        </authorList>
    </citation>
    <scope>IDENTIFICATION</scope>
</reference>
<evidence type="ECO:0008006" key="3">
    <source>
        <dbReference type="Google" id="ProtNLM"/>
    </source>
</evidence>
<name>A0A4W4GQC2_ELEEL</name>
<accession>A0A4W4GQC2</accession>
<dbReference type="Ensembl" id="ENSEEET00000039036.2">
    <property type="protein sequence ID" value="ENSEEEP00000038593.2"/>
    <property type="gene ID" value="ENSEEEG00000018319.2"/>
</dbReference>
<dbReference type="PANTHER" id="PTHR35543">
    <property type="entry name" value="PROTEIN C11ORF74"/>
    <property type="match status" value="1"/>
</dbReference>
<dbReference type="STRING" id="8005.ENSEEEP00000038593"/>
<dbReference type="PANTHER" id="PTHR35543:SF1">
    <property type="entry name" value="INTRAFLAGELLAR TRANSPORT-ASSOCIATED PROTEIN"/>
    <property type="match status" value="1"/>
</dbReference>
<sequence>MARLQNHTGAVPFDQTIMEALELFCNAPEQTYEQFLSTFTHLTPGQYLHQYRHLSLNKVTQGVDAVDERTSSPRGQRNQNALSADLEEVKTSSKLKFILSYPLCTDVCVLPGEVEEALPVYTLSFCHYTLLELFSAGSDHRTHTPQTSCDTCFVFFPQSEGEEVVPFCLDDTFDYDSVELLHRHPIQCCASTPS</sequence>
<protein>
    <recommendedName>
        <fullName evidence="3">Im:7145024</fullName>
    </recommendedName>
</protein>
<evidence type="ECO:0000313" key="1">
    <source>
        <dbReference type="Ensembl" id="ENSEEEP00000038593.2"/>
    </source>
</evidence>
<dbReference type="Pfam" id="PF17722">
    <property type="entry name" value="IFTAP"/>
    <property type="match status" value="2"/>
</dbReference>
<dbReference type="GO" id="GO:0120160">
    <property type="term" value="F:intraciliary transport particle A binding"/>
    <property type="evidence" value="ECO:0007669"/>
    <property type="project" value="TreeGrafter"/>
</dbReference>
<dbReference type="GO" id="GO:0007283">
    <property type="term" value="P:spermatogenesis"/>
    <property type="evidence" value="ECO:0007669"/>
    <property type="project" value="TreeGrafter"/>
</dbReference>
<reference evidence="2" key="2">
    <citation type="journal article" date="2017" name="Sci. Adv.">
        <title>A tail of two voltages: Proteomic comparison of the three electric organs of the electric eel.</title>
        <authorList>
            <person name="Traeger L.L."/>
            <person name="Sabat G."/>
            <person name="Barrett-Wilt G.A."/>
            <person name="Wells G.B."/>
            <person name="Sussman M.R."/>
        </authorList>
    </citation>
    <scope>NUCLEOTIDE SEQUENCE [LARGE SCALE GENOMIC DNA]</scope>
</reference>
<proteinExistence type="predicted"/>
<dbReference type="Proteomes" id="UP000314983">
    <property type="component" value="Chromosome 2"/>
</dbReference>
<dbReference type="InterPro" id="IPR040028">
    <property type="entry name" value="IFTAP"/>
</dbReference>
<dbReference type="GeneTree" id="ENSGT00940000175068"/>
<dbReference type="GO" id="GO:0097731">
    <property type="term" value="C:9+0 non-motile cilium"/>
    <property type="evidence" value="ECO:0007669"/>
    <property type="project" value="TreeGrafter"/>
</dbReference>
<reference evidence="2" key="1">
    <citation type="journal article" date="2014" name="Science">
        <title>Nonhuman genetics. Genomic basis for the convergent evolution of electric organs.</title>
        <authorList>
            <person name="Gallant J.R."/>
            <person name="Traeger L.L."/>
            <person name="Volkening J.D."/>
            <person name="Moffett H."/>
            <person name="Chen P.H."/>
            <person name="Novina C.D."/>
            <person name="Phillips G.N.Jr."/>
            <person name="Anand R."/>
            <person name="Wells G.B."/>
            <person name="Pinch M."/>
            <person name="Guth R."/>
            <person name="Unguez G.A."/>
            <person name="Albert J.S."/>
            <person name="Zakon H.H."/>
            <person name="Samanta M.P."/>
            <person name="Sussman M.R."/>
        </authorList>
    </citation>
    <scope>NUCLEOTIDE SEQUENCE [LARGE SCALE GENOMIC DNA]</scope>
</reference>
<organism evidence="1 2">
    <name type="scientific">Electrophorus electricus</name>
    <name type="common">Electric eel</name>
    <name type="synonym">Gymnotus electricus</name>
    <dbReference type="NCBI Taxonomy" id="8005"/>
    <lineage>
        <taxon>Eukaryota</taxon>
        <taxon>Metazoa</taxon>
        <taxon>Chordata</taxon>
        <taxon>Craniata</taxon>
        <taxon>Vertebrata</taxon>
        <taxon>Euteleostomi</taxon>
        <taxon>Actinopterygii</taxon>
        <taxon>Neopterygii</taxon>
        <taxon>Teleostei</taxon>
        <taxon>Ostariophysi</taxon>
        <taxon>Gymnotiformes</taxon>
        <taxon>Gymnotoidei</taxon>
        <taxon>Gymnotidae</taxon>
        <taxon>Electrophorus</taxon>
    </lineage>
</organism>
<evidence type="ECO:0000313" key="2">
    <source>
        <dbReference type="Proteomes" id="UP000314983"/>
    </source>
</evidence>